<accession>A0AAN9MAJ0</accession>
<dbReference type="EMBL" id="JAYMYQ010000002">
    <property type="protein sequence ID" value="KAK7350971.1"/>
    <property type="molecule type" value="Genomic_DNA"/>
</dbReference>
<comment type="caution">
    <text evidence="1">The sequence shown here is derived from an EMBL/GenBank/DDBJ whole genome shotgun (WGS) entry which is preliminary data.</text>
</comment>
<dbReference type="AlphaFoldDB" id="A0AAN9MAJ0"/>
<evidence type="ECO:0000313" key="1">
    <source>
        <dbReference type="EMBL" id="KAK7350971.1"/>
    </source>
</evidence>
<reference evidence="1 2" key="1">
    <citation type="submission" date="2024-01" db="EMBL/GenBank/DDBJ databases">
        <title>The genomes of 5 underutilized Papilionoideae crops provide insights into root nodulation and disease resistanc.</title>
        <authorList>
            <person name="Jiang F."/>
        </authorList>
    </citation>
    <scope>NUCLEOTIDE SEQUENCE [LARGE SCALE GENOMIC DNA]</scope>
    <source>
        <strain evidence="1">LVBAO_FW01</strain>
        <tissue evidence="1">Leaves</tissue>
    </source>
</reference>
<proteinExistence type="predicted"/>
<evidence type="ECO:0000313" key="2">
    <source>
        <dbReference type="Proteomes" id="UP001367508"/>
    </source>
</evidence>
<gene>
    <name evidence="1" type="ORF">VNO77_10067</name>
</gene>
<organism evidence="1 2">
    <name type="scientific">Canavalia gladiata</name>
    <name type="common">Sword bean</name>
    <name type="synonym">Dolichos gladiatus</name>
    <dbReference type="NCBI Taxonomy" id="3824"/>
    <lineage>
        <taxon>Eukaryota</taxon>
        <taxon>Viridiplantae</taxon>
        <taxon>Streptophyta</taxon>
        <taxon>Embryophyta</taxon>
        <taxon>Tracheophyta</taxon>
        <taxon>Spermatophyta</taxon>
        <taxon>Magnoliopsida</taxon>
        <taxon>eudicotyledons</taxon>
        <taxon>Gunneridae</taxon>
        <taxon>Pentapetalae</taxon>
        <taxon>rosids</taxon>
        <taxon>fabids</taxon>
        <taxon>Fabales</taxon>
        <taxon>Fabaceae</taxon>
        <taxon>Papilionoideae</taxon>
        <taxon>50 kb inversion clade</taxon>
        <taxon>NPAAA clade</taxon>
        <taxon>indigoferoid/millettioid clade</taxon>
        <taxon>Phaseoleae</taxon>
        <taxon>Canavalia</taxon>
    </lineage>
</organism>
<keyword evidence="2" id="KW-1185">Reference proteome</keyword>
<name>A0AAN9MAJ0_CANGL</name>
<dbReference type="Proteomes" id="UP001367508">
    <property type="component" value="Unassembled WGS sequence"/>
</dbReference>
<protein>
    <submittedName>
        <fullName evidence="1">Uncharacterized protein</fullName>
    </submittedName>
</protein>
<sequence length="108" mass="12064">MVSFVLGARDTVLVLGKKRVLWIDQTAREDSVYRSGCDQTVEFTYFGFKHSSHSLSFMTRVLLFPPSRSSTSSFELRAAAAADPHSSLCPLPLSIVLSHFCRLSMLLH</sequence>